<name>A0A9W4XTC3_9PLEO</name>
<gene>
    <name evidence="1" type="ORF">PDIGIT_LOCUS13069</name>
</gene>
<comment type="caution">
    <text evidence="1">The sequence shown here is derived from an EMBL/GenBank/DDBJ whole genome shotgun (WGS) entry which is preliminary data.</text>
</comment>
<dbReference type="AlphaFoldDB" id="A0A9W4XTC3"/>
<protein>
    <submittedName>
        <fullName evidence="1">Uncharacterized protein</fullName>
    </submittedName>
</protein>
<proteinExistence type="predicted"/>
<accession>A0A9W4XTC3</accession>
<organism evidence="1 2">
    <name type="scientific">Periconia digitata</name>
    <dbReference type="NCBI Taxonomy" id="1303443"/>
    <lineage>
        <taxon>Eukaryota</taxon>
        <taxon>Fungi</taxon>
        <taxon>Dikarya</taxon>
        <taxon>Ascomycota</taxon>
        <taxon>Pezizomycotina</taxon>
        <taxon>Dothideomycetes</taxon>
        <taxon>Pleosporomycetidae</taxon>
        <taxon>Pleosporales</taxon>
        <taxon>Massarineae</taxon>
        <taxon>Periconiaceae</taxon>
        <taxon>Periconia</taxon>
    </lineage>
</organism>
<dbReference type="EMBL" id="CAOQHR010000009">
    <property type="protein sequence ID" value="CAI6339905.1"/>
    <property type="molecule type" value="Genomic_DNA"/>
</dbReference>
<evidence type="ECO:0000313" key="2">
    <source>
        <dbReference type="Proteomes" id="UP001152607"/>
    </source>
</evidence>
<sequence>MKFTGIFILVGPHPTSRLGLTFPIIEFTIHINIRILHAIKSSLLVLKLR</sequence>
<evidence type="ECO:0000313" key="1">
    <source>
        <dbReference type="EMBL" id="CAI6339905.1"/>
    </source>
</evidence>
<dbReference type="Proteomes" id="UP001152607">
    <property type="component" value="Unassembled WGS sequence"/>
</dbReference>
<reference evidence="1" key="1">
    <citation type="submission" date="2023-01" db="EMBL/GenBank/DDBJ databases">
        <authorList>
            <person name="Van Ghelder C."/>
            <person name="Rancurel C."/>
        </authorList>
    </citation>
    <scope>NUCLEOTIDE SEQUENCE</scope>
    <source>
        <strain evidence="1">CNCM I-4278</strain>
    </source>
</reference>
<keyword evidence="2" id="KW-1185">Reference proteome</keyword>